<dbReference type="InterPro" id="IPR015422">
    <property type="entry name" value="PyrdxlP-dep_Trfase_small"/>
</dbReference>
<evidence type="ECO:0000256" key="3">
    <source>
        <dbReference type="ARBA" id="ARBA00011738"/>
    </source>
</evidence>
<dbReference type="Pfam" id="PF00266">
    <property type="entry name" value="Aminotran_5"/>
    <property type="match status" value="1"/>
</dbReference>
<name>A0A7R9B8X0_TIMSH</name>
<evidence type="ECO:0000256" key="7">
    <source>
        <dbReference type="ARBA" id="ARBA00039054"/>
    </source>
</evidence>
<reference evidence="10" key="1">
    <citation type="submission" date="2020-11" db="EMBL/GenBank/DDBJ databases">
        <authorList>
            <person name="Tran Van P."/>
        </authorList>
    </citation>
    <scope>NUCLEOTIDE SEQUENCE</scope>
</reference>
<feature type="domain" description="Aminotransferase class V" evidence="9">
    <location>
        <begin position="66"/>
        <end position="174"/>
    </location>
</feature>
<keyword evidence="4" id="KW-0963">Cytoplasm</keyword>
<protein>
    <recommendedName>
        <fullName evidence="8">Selenocysteine lyase</fullName>
        <ecNumber evidence="7">4.4.1.16</ecNumber>
    </recommendedName>
</protein>
<evidence type="ECO:0000256" key="4">
    <source>
        <dbReference type="ARBA" id="ARBA00022490"/>
    </source>
</evidence>
<evidence type="ECO:0000313" key="10">
    <source>
        <dbReference type="EMBL" id="CAD7267268.1"/>
    </source>
</evidence>
<evidence type="ECO:0000259" key="9">
    <source>
        <dbReference type="Pfam" id="PF00266"/>
    </source>
</evidence>
<keyword evidence="5" id="KW-0808">Transferase</keyword>
<comment type="subcellular location">
    <subcellularLocation>
        <location evidence="2">Cytoplasm</location>
        <location evidence="2">Cytosol</location>
    </subcellularLocation>
</comment>
<dbReference type="GO" id="GO:0016740">
    <property type="term" value="F:transferase activity"/>
    <property type="evidence" value="ECO:0007669"/>
    <property type="project" value="UniProtKB-KW"/>
</dbReference>
<dbReference type="EC" id="4.4.1.16" evidence="7"/>
<dbReference type="Gene3D" id="1.10.260.50">
    <property type="match status" value="1"/>
</dbReference>
<dbReference type="InterPro" id="IPR015421">
    <property type="entry name" value="PyrdxlP-dep_Trfase_major"/>
</dbReference>
<comment type="function">
    <text evidence="6">Catalyzes the decomposition of L-selenocysteine to L-alanine and elemental selenium.</text>
</comment>
<dbReference type="Gene3D" id="3.90.1150.10">
    <property type="entry name" value="Aspartate Aminotransferase, domain 1"/>
    <property type="match status" value="1"/>
</dbReference>
<dbReference type="GO" id="GO:0009000">
    <property type="term" value="F:selenocysteine lyase activity"/>
    <property type="evidence" value="ECO:0007669"/>
    <property type="project" value="UniProtKB-EC"/>
</dbReference>
<gene>
    <name evidence="10" type="ORF">TSIB3V08_LOCUS11282</name>
</gene>
<dbReference type="GO" id="GO:0005829">
    <property type="term" value="C:cytosol"/>
    <property type="evidence" value="ECO:0007669"/>
    <property type="project" value="UniProtKB-SubCell"/>
</dbReference>
<evidence type="ECO:0000256" key="2">
    <source>
        <dbReference type="ARBA" id="ARBA00004514"/>
    </source>
</evidence>
<dbReference type="InterPro" id="IPR000192">
    <property type="entry name" value="Aminotrans_V_dom"/>
</dbReference>
<comment type="cofactor">
    <cofactor evidence="1">
        <name>pyridoxal 5'-phosphate</name>
        <dbReference type="ChEBI" id="CHEBI:597326"/>
    </cofactor>
</comment>
<dbReference type="SUPFAM" id="SSF53383">
    <property type="entry name" value="PLP-dependent transferases"/>
    <property type="match status" value="1"/>
</dbReference>
<dbReference type="PANTHER" id="PTHR11601:SF62">
    <property type="entry name" value="SELENOCYSTEINE LYASE"/>
    <property type="match status" value="1"/>
</dbReference>
<dbReference type="Gene3D" id="3.40.640.10">
    <property type="entry name" value="Type I PLP-dependent aspartate aminotransferase-like (Major domain)"/>
    <property type="match status" value="1"/>
</dbReference>
<evidence type="ECO:0000256" key="8">
    <source>
        <dbReference type="ARBA" id="ARBA00040554"/>
    </source>
</evidence>
<proteinExistence type="predicted"/>
<dbReference type="AlphaFoldDB" id="A0A7R9B8X0"/>
<dbReference type="EMBL" id="OC008777">
    <property type="protein sequence ID" value="CAD7267268.1"/>
    <property type="molecule type" value="Genomic_DNA"/>
</dbReference>
<dbReference type="InterPro" id="IPR015424">
    <property type="entry name" value="PyrdxlP-dep_Trfase"/>
</dbReference>
<evidence type="ECO:0000256" key="5">
    <source>
        <dbReference type="ARBA" id="ARBA00022679"/>
    </source>
</evidence>
<accession>A0A7R9B8X0</accession>
<sequence length="184" mass="20471">MQWEVMAAEEHYEPVEEAWKVDDGKQEDTLIVERVTEEHFDEIEFYGPRVGCLYARGAGKATPVYPLLFGGAQERGFRPGTENTPMIAGLGEAARLVCENLDSYYSHMLQMRDYLEEQLKHELGESHVIFNCHGKTVMKLPNTCNVSVVGVGLTGQEILSRCKHIMASTGAACHAQDKPSGEPI</sequence>
<comment type="subunit">
    <text evidence="3">Homodimer.</text>
</comment>
<evidence type="ECO:0000256" key="6">
    <source>
        <dbReference type="ARBA" id="ARBA00037407"/>
    </source>
</evidence>
<organism evidence="10">
    <name type="scientific">Timema shepardi</name>
    <name type="common">Walking stick</name>
    <dbReference type="NCBI Taxonomy" id="629360"/>
    <lineage>
        <taxon>Eukaryota</taxon>
        <taxon>Metazoa</taxon>
        <taxon>Ecdysozoa</taxon>
        <taxon>Arthropoda</taxon>
        <taxon>Hexapoda</taxon>
        <taxon>Insecta</taxon>
        <taxon>Pterygota</taxon>
        <taxon>Neoptera</taxon>
        <taxon>Polyneoptera</taxon>
        <taxon>Phasmatodea</taxon>
        <taxon>Timematodea</taxon>
        <taxon>Timematoidea</taxon>
        <taxon>Timematidae</taxon>
        <taxon>Timema</taxon>
    </lineage>
</organism>
<evidence type="ECO:0000256" key="1">
    <source>
        <dbReference type="ARBA" id="ARBA00001933"/>
    </source>
</evidence>
<dbReference type="PANTHER" id="PTHR11601">
    <property type="entry name" value="CYSTEINE DESULFURYLASE FAMILY MEMBER"/>
    <property type="match status" value="1"/>
</dbReference>